<name>A0A5C2S1S0_9APHY</name>
<organism evidence="1 2">
    <name type="scientific">Lentinus tigrinus ALCF2SS1-6</name>
    <dbReference type="NCBI Taxonomy" id="1328759"/>
    <lineage>
        <taxon>Eukaryota</taxon>
        <taxon>Fungi</taxon>
        <taxon>Dikarya</taxon>
        <taxon>Basidiomycota</taxon>
        <taxon>Agaricomycotina</taxon>
        <taxon>Agaricomycetes</taxon>
        <taxon>Polyporales</taxon>
        <taxon>Polyporaceae</taxon>
        <taxon>Lentinus</taxon>
    </lineage>
</organism>
<protein>
    <submittedName>
        <fullName evidence="1">Uncharacterized protein</fullName>
    </submittedName>
</protein>
<gene>
    <name evidence="1" type="ORF">L227DRAFT_229742</name>
</gene>
<proteinExistence type="predicted"/>
<dbReference type="EMBL" id="ML122281">
    <property type="protein sequence ID" value="RPD57380.1"/>
    <property type="molecule type" value="Genomic_DNA"/>
</dbReference>
<evidence type="ECO:0000313" key="2">
    <source>
        <dbReference type="Proteomes" id="UP000313359"/>
    </source>
</evidence>
<evidence type="ECO:0000313" key="1">
    <source>
        <dbReference type="EMBL" id="RPD57380.1"/>
    </source>
</evidence>
<dbReference type="AlphaFoldDB" id="A0A5C2S1S0"/>
<dbReference type="Proteomes" id="UP000313359">
    <property type="component" value="Unassembled WGS sequence"/>
</dbReference>
<keyword evidence="2" id="KW-1185">Reference proteome</keyword>
<reference evidence="1" key="1">
    <citation type="journal article" date="2018" name="Genome Biol. Evol.">
        <title>Genomics and development of Lentinus tigrinus, a white-rot wood-decaying mushroom with dimorphic fruiting bodies.</title>
        <authorList>
            <person name="Wu B."/>
            <person name="Xu Z."/>
            <person name="Knudson A."/>
            <person name="Carlson A."/>
            <person name="Chen N."/>
            <person name="Kovaka S."/>
            <person name="LaButti K."/>
            <person name="Lipzen A."/>
            <person name="Pennachio C."/>
            <person name="Riley R."/>
            <person name="Schakwitz W."/>
            <person name="Umezawa K."/>
            <person name="Ohm R.A."/>
            <person name="Grigoriev I.V."/>
            <person name="Nagy L.G."/>
            <person name="Gibbons J."/>
            <person name="Hibbett D."/>
        </authorList>
    </citation>
    <scope>NUCLEOTIDE SEQUENCE [LARGE SCALE GENOMIC DNA]</scope>
    <source>
        <strain evidence="1">ALCF2SS1-6</strain>
    </source>
</reference>
<accession>A0A5C2S1S0</accession>
<sequence>MVAEAWYGAVKEALRMPQKQWYQNSQENMKPAYIILELQDSFASTEHRFGVQPTLAKHDVHAEGPIHLPVDSREYSTSFYAVHYSHVGSFRIHRHHERGHFHLPGGPGANPHSILPGFHLRTNSRFELLKYSKHRLFLQSELRSTFSKPFYLYSSSTSRHPEIGSESGGTWPVADPLRGFAVPGADTVPSILSVCSMSCQEEEVRRRVSLQTVQVQG</sequence>